<dbReference type="EMBL" id="CP044416">
    <property type="protein sequence ID" value="QOY40512.1"/>
    <property type="molecule type" value="Genomic_DNA"/>
</dbReference>
<dbReference type="SUPFAM" id="SSF55961">
    <property type="entry name" value="Bet v1-like"/>
    <property type="match status" value="1"/>
</dbReference>
<evidence type="ECO:0000256" key="1">
    <source>
        <dbReference type="ARBA" id="ARBA00006885"/>
    </source>
</evidence>
<dbReference type="PANTHER" id="PTHR12901">
    <property type="entry name" value="SPERM PROTEIN HOMOLOG"/>
    <property type="match status" value="1"/>
</dbReference>
<comment type="similarity">
    <text evidence="1">Belongs to the COQ10 family.</text>
</comment>
<dbReference type="InterPro" id="IPR023393">
    <property type="entry name" value="START-like_dom_sf"/>
</dbReference>
<dbReference type="Pfam" id="PF03364">
    <property type="entry name" value="Polyketide_cyc"/>
    <property type="match status" value="1"/>
</dbReference>
<dbReference type="PANTHER" id="PTHR12901:SF10">
    <property type="entry name" value="COENZYME Q-BINDING PROTEIN COQ10, MITOCHONDRIAL"/>
    <property type="match status" value="1"/>
</dbReference>
<comment type="subunit">
    <text evidence="2">Interacts with coenzyme Q.</text>
</comment>
<comment type="function">
    <text evidence="3">Required for the function of coenzyme Q in the respiratory chain. May serve as a chaperone or may be involved in the transport of Q6 from its site of synthesis to the catalytic sites of the respiratory complexes.</text>
</comment>
<accession>A0A7S7RER4</accession>
<feature type="domain" description="Coenzyme Q-binding protein COQ10 START" evidence="4">
    <location>
        <begin position="28"/>
        <end position="170"/>
    </location>
</feature>
<dbReference type="OMA" id="CEESHVI"/>
<evidence type="ECO:0000313" key="5">
    <source>
        <dbReference type="EMBL" id="QOY40512.1"/>
    </source>
</evidence>
<dbReference type="GO" id="GO:0005739">
    <property type="term" value="C:mitochondrion"/>
    <property type="evidence" value="ECO:0007669"/>
    <property type="project" value="TreeGrafter"/>
</dbReference>
<dbReference type="VEuPathDB" id="CryptoDB:CPATCC_0007730"/>
<gene>
    <name evidence="5" type="ORF">CPATCC_003370</name>
</gene>
<protein>
    <recommendedName>
        <fullName evidence="4">Coenzyme Q-binding protein COQ10 START domain-containing protein</fullName>
    </recommendedName>
</protein>
<dbReference type="InterPro" id="IPR005031">
    <property type="entry name" value="COQ10_START"/>
</dbReference>
<dbReference type="GO" id="GO:0045333">
    <property type="term" value="P:cellular respiration"/>
    <property type="evidence" value="ECO:0007669"/>
    <property type="project" value="InterPro"/>
</dbReference>
<reference evidence="5 6" key="1">
    <citation type="submission" date="2019-09" db="EMBL/GenBank/DDBJ databases">
        <title>Consistent, comparative and evidence-based genome assembly and annotation for Cryptosporidium parvum, C. hominis and C. tyzzeri.</title>
        <authorList>
            <person name="Baptista R.P."/>
            <person name="Li Y."/>
            <person name="Sateriale A."/>
            <person name="Ansell B."/>
            <person name="Jex A."/>
            <person name="Sanders M."/>
            <person name="Brooks K."/>
            <person name="Tracey A."/>
            <person name="Berriman M."/>
            <person name="Striepen B."/>
            <person name="Cotton J.A."/>
            <person name="Kissinger J.C."/>
        </authorList>
    </citation>
    <scope>NUCLEOTIDE SEQUENCE [LARGE SCALE GENOMIC DNA]</scope>
    <source>
        <strain evidence="5 6">IOWA-ATCC</strain>
    </source>
</reference>
<sequence>MLTKKLNRNFFIQSKFSRGIVYFCERLVPYSVPELYSTVIDVAKYRQIFPWISETEITKIWGSIHNRDIFFSRQKIKFGIFGGYLYSIVEGRKPNSIIAYWPPKEVLKIPITIEKFSSFVRSHRTSWEFIGNYKYGLTKVSCKLEFEFDTILMDKIAQRYIKDMTETTINTLINHIKKSESLNTYSLNI</sequence>
<evidence type="ECO:0000259" key="4">
    <source>
        <dbReference type="Pfam" id="PF03364"/>
    </source>
</evidence>
<dbReference type="Gene3D" id="3.30.530.20">
    <property type="match status" value="1"/>
</dbReference>
<name>A0A7S7RER4_CRYPV</name>
<proteinExistence type="inferred from homology"/>
<evidence type="ECO:0000313" key="6">
    <source>
        <dbReference type="Proteomes" id="UP000593906"/>
    </source>
</evidence>
<dbReference type="GO" id="GO:0048039">
    <property type="term" value="F:ubiquinone binding"/>
    <property type="evidence" value="ECO:0007669"/>
    <property type="project" value="InterPro"/>
</dbReference>
<evidence type="ECO:0000256" key="2">
    <source>
        <dbReference type="ARBA" id="ARBA00011814"/>
    </source>
</evidence>
<organism evidence="5 6">
    <name type="scientific">Cryptosporidium parvum</name>
    <dbReference type="NCBI Taxonomy" id="5807"/>
    <lineage>
        <taxon>Eukaryota</taxon>
        <taxon>Sar</taxon>
        <taxon>Alveolata</taxon>
        <taxon>Apicomplexa</taxon>
        <taxon>Conoidasida</taxon>
        <taxon>Coccidia</taxon>
        <taxon>Eucoccidiorida</taxon>
        <taxon>Eimeriorina</taxon>
        <taxon>Cryptosporidiidae</taxon>
        <taxon>Cryptosporidium</taxon>
    </lineage>
</organism>
<evidence type="ECO:0000256" key="3">
    <source>
        <dbReference type="ARBA" id="ARBA00024947"/>
    </source>
</evidence>
<dbReference type="InterPro" id="IPR044996">
    <property type="entry name" value="COQ10-like"/>
</dbReference>
<dbReference type="AlphaFoldDB" id="A0A7S7RER4"/>
<dbReference type="Proteomes" id="UP000593906">
    <property type="component" value="Chromosome 7"/>
</dbReference>